<proteinExistence type="predicted"/>
<dbReference type="VEuPathDB" id="VectorBase:ASTE007658"/>
<dbReference type="EnsemblMetazoa" id="ASTEI11125-RA">
    <property type="protein sequence ID" value="ASTEI11125-PA"/>
    <property type="gene ID" value="ASTEI11125"/>
</dbReference>
<reference evidence="3" key="1">
    <citation type="journal article" date="2014" name="Genome Biol.">
        <title>Genome analysis of a major urban malaria vector mosquito, Anopheles stephensi.</title>
        <authorList>
            <person name="Jiang X."/>
            <person name="Peery A."/>
            <person name="Hall A.B."/>
            <person name="Sharma A."/>
            <person name="Chen X.G."/>
            <person name="Waterhouse R.M."/>
            <person name="Komissarov A."/>
            <person name="Riehle M.M."/>
            <person name="Shouche Y."/>
            <person name="Sharakhova M.V."/>
            <person name="Lawson D."/>
            <person name="Pakpour N."/>
            <person name="Arensburger P."/>
            <person name="Davidson V.L."/>
            <person name="Eiglmeier K."/>
            <person name="Emrich S."/>
            <person name="George P."/>
            <person name="Kennedy R.C."/>
            <person name="Mane S.P."/>
            <person name="Maslen G."/>
            <person name="Oringanje C."/>
            <person name="Qi Y."/>
            <person name="Settlage R."/>
            <person name="Tojo M."/>
            <person name="Tubio J.M."/>
            <person name="Unger M.F."/>
            <person name="Wang B."/>
            <person name="Vernick K.D."/>
            <person name="Ribeiro J.M."/>
            <person name="James A.A."/>
            <person name="Michel K."/>
            <person name="Riehle M.A."/>
            <person name="Luckhart S."/>
            <person name="Sharakhov I.V."/>
            <person name="Tu Z."/>
        </authorList>
    </citation>
    <scope>NUCLEOTIDE SEQUENCE [LARGE SCALE GENOMIC DNA]</scope>
    <source>
        <strain evidence="3">Indian</strain>
    </source>
</reference>
<dbReference type="GO" id="GO:0003824">
    <property type="term" value="F:catalytic activity"/>
    <property type="evidence" value="ECO:0007669"/>
    <property type="project" value="InterPro"/>
</dbReference>
<protein>
    <submittedName>
        <fullName evidence="2">Endo/exonuclease/phosphatase domain-containing protein</fullName>
    </submittedName>
</protein>
<dbReference type="Proteomes" id="UP000076408">
    <property type="component" value="Unassembled WGS sequence"/>
</dbReference>
<reference evidence="2" key="2">
    <citation type="submission" date="2020-05" db="UniProtKB">
        <authorList>
            <consortium name="EnsemblMetazoa"/>
        </authorList>
    </citation>
    <scope>IDENTIFICATION</scope>
    <source>
        <strain evidence="2">Indian</strain>
    </source>
</reference>
<dbReference type="OMA" id="ELHETEC"/>
<dbReference type="Pfam" id="PF14529">
    <property type="entry name" value="Exo_endo_phos_2"/>
    <property type="match status" value="1"/>
</dbReference>
<organism evidence="2 3">
    <name type="scientific">Anopheles stephensi</name>
    <name type="common">Indo-Pakistan malaria mosquito</name>
    <dbReference type="NCBI Taxonomy" id="30069"/>
    <lineage>
        <taxon>Eukaryota</taxon>
        <taxon>Metazoa</taxon>
        <taxon>Ecdysozoa</taxon>
        <taxon>Arthropoda</taxon>
        <taxon>Hexapoda</taxon>
        <taxon>Insecta</taxon>
        <taxon>Pterygota</taxon>
        <taxon>Neoptera</taxon>
        <taxon>Endopterygota</taxon>
        <taxon>Diptera</taxon>
        <taxon>Nematocera</taxon>
        <taxon>Culicoidea</taxon>
        <taxon>Culicidae</taxon>
        <taxon>Anophelinae</taxon>
        <taxon>Anopheles</taxon>
    </lineage>
</organism>
<keyword evidence="3" id="KW-1185">Reference proteome</keyword>
<dbReference type="InterPro" id="IPR005135">
    <property type="entry name" value="Endo/exonuclease/phosphatase"/>
</dbReference>
<sequence>MVKIAAIDGEEERITWALLGRHDLGHDAAFKRDLSIITRTYAKLVVAGDLNARHRMWNNMRSNTNGRLLFDHAQQGHYTVEYPDSPTYVTSRGSSSTLDIFLNNVGIGKPVTLDELNSGHFPVLTKVTFTASRSPKLQRKDFLSVDWARFGRFMDGELHETECNTVEEIDLAIDMVERAIKKSEQVCVRTMPVTSEFVNIDPYTLELIQMRNRYRRVFQNTSNRLYKGQAASLARVISSKIADKRNANFERVVSRMDVRIPPFWKVAKILKQRSKPVPPLTVSGNILVTPYEKCNAIAAQFASAHLLGTLLKA</sequence>
<name>A0A182YRN9_ANOST</name>
<evidence type="ECO:0000259" key="1">
    <source>
        <dbReference type="Pfam" id="PF14529"/>
    </source>
</evidence>
<dbReference type="STRING" id="30069.A0A182YRN9"/>
<dbReference type="VEuPathDB" id="VectorBase:ASTEI11125"/>
<evidence type="ECO:0000313" key="2">
    <source>
        <dbReference type="EnsemblMetazoa" id="ASTEI11125-PA"/>
    </source>
</evidence>
<dbReference type="Gene3D" id="3.60.10.10">
    <property type="entry name" value="Endonuclease/exonuclease/phosphatase"/>
    <property type="match status" value="1"/>
</dbReference>
<dbReference type="InterPro" id="IPR036691">
    <property type="entry name" value="Endo/exonu/phosph_ase_sf"/>
</dbReference>
<dbReference type="SUPFAM" id="SSF56219">
    <property type="entry name" value="DNase I-like"/>
    <property type="match status" value="1"/>
</dbReference>
<accession>A0A182YRN9</accession>
<dbReference type="AlphaFoldDB" id="A0A182YRN9"/>
<evidence type="ECO:0000313" key="3">
    <source>
        <dbReference type="Proteomes" id="UP000076408"/>
    </source>
</evidence>
<feature type="domain" description="Endonuclease/exonuclease/phosphatase" evidence="1">
    <location>
        <begin position="30"/>
        <end position="123"/>
    </location>
</feature>